<accession>A0A1G8DBF7</accession>
<dbReference type="SUPFAM" id="SSF63411">
    <property type="entry name" value="LuxS/MPP-like metallohydrolase"/>
    <property type="match status" value="2"/>
</dbReference>
<dbReference type="InterPro" id="IPR050361">
    <property type="entry name" value="MPP/UQCRC_Complex"/>
</dbReference>
<sequence length="424" mass="48451">MLEEQVINKNGLDVHLVSTPKYKTTTFVLQIKSSLTQKTATERSLLASVLKSATNEYPSRKQIRLYLDELYGASFQADVQRKGENHLLSLRLEAANEKFLKDKVPLFKKSLSFLREVLENPYLDENGNFSEKVIREEKRTLKQRMESIYDDKIRYANKRLLEEMCKDEPYSVHPYGEMEKVDEVTSETLMQEYKRMLQEDDIRLYIVGDVKAEEAEEAVSIFSVTSKTEEAMNEGNDSEAKEPKEITETDDIQQGKLHLGYRTSITFADNLFPAMQVMNGLFGGFPHSKLFMNVREKESMAYYAASRYESLKGLVLVFAGIEASKYEKAVDIIKKQLDDMKQGHFTDESVEQTKVMVKNQLLETADSARGIVDLYSQSVAADKKRDLSEWVKAIDSVTKQDVIEGAATVELDTCYFLRGEEAAK</sequence>
<reference evidence="3 4" key="1">
    <citation type="submission" date="2016-10" db="EMBL/GenBank/DDBJ databases">
        <authorList>
            <person name="de Groot N.N."/>
        </authorList>
    </citation>
    <scope>NUCLEOTIDE SEQUENCE [LARGE SCALE GENOMIC DNA]</scope>
    <source>
        <strain evidence="4">P4B,CCM 7963,CECT 7998,DSM 25260,IBRC-M 10614,KCTC 13821</strain>
    </source>
</reference>
<evidence type="ECO:0000256" key="1">
    <source>
        <dbReference type="SAM" id="MobiDB-lite"/>
    </source>
</evidence>
<keyword evidence="4" id="KW-1185">Reference proteome</keyword>
<feature type="compositionally biased region" description="Basic and acidic residues" evidence="1">
    <location>
        <begin position="238"/>
        <end position="247"/>
    </location>
</feature>
<dbReference type="OrthoDB" id="9762085at2"/>
<dbReference type="Pfam" id="PF05193">
    <property type="entry name" value="Peptidase_M16_C"/>
    <property type="match status" value="1"/>
</dbReference>
<dbReference type="PANTHER" id="PTHR11851">
    <property type="entry name" value="METALLOPROTEASE"/>
    <property type="match status" value="1"/>
</dbReference>
<evidence type="ECO:0000313" key="3">
    <source>
        <dbReference type="EMBL" id="SDH54943.1"/>
    </source>
</evidence>
<dbReference type="Proteomes" id="UP000199017">
    <property type="component" value="Unassembled WGS sequence"/>
</dbReference>
<dbReference type="GO" id="GO:0046872">
    <property type="term" value="F:metal ion binding"/>
    <property type="evidence" value="ECO:0007669"/>
    <property type="project" value="InterPro"/>
</dbReference>
<evidence type="ECO:0000259" key="2">
    <source>
        <dbReference type="Pfam" id="PF05193"/>
    </source>
</evidence>
<dbReference type="AlphaFoldDB" id="A0A1G8DBF7"/>
<proteinExistence type="predicted"/>
<dbReference type="NCBIfam" id="NF047422">
    <property type="entry name" value="YfmF_fam"/>
    <property type="match status" value="1"/>
</dbReference>
<dbReference type="InterPro" id="IPR007863">
    <property type="entry name" value="Peptidase_M16_C"/>
</dbReference>
<feature type="region of interest" description="Disordered" evidence="1">
    <location>
        <begin position="229"/>
        <end position="251"/>
    </location>
</feature>
<dbReference type="RefSeq" id="WP_091580672.1">
    <property type="nucleotide sequence ID" value="NZ_FNDU01000001.1"/>
</dbReference>
<gene>
    <name evidence="3" type="ORF">SAMN05216352_101619</name>
</gene>
<protein>
    <submittedName>
        <fullName evidence="3">Predicted Zn-dependent peptidase</fullName>
    </submittedName>
</protein>
<name>A0A1G8DBF7_9BACI</name>
<dbReference type="Gene3D" id="3.30.830.10">
    <property type="entry name" value="Metalloenzyme, LuxS/M16 peptidase-like"/>
    <property type="match status" value="2"/>
</dbReference>
<dbReference type="PANTHER" id="PTHR11851:SF186">
    <property type="entry name" value="INACTIVE METALLOPROTEASE YMFF-RELATED"/>
    <property type="match status" value="1"/>
</dbReference>
<dbReference type="STRING" id="930129.SAMN05216352_101619"/>
<evidence type="ECO:0000313" key="4">
    <source>
        <dbReference type="Proteomes" id="UP000199017"/>
    </source>
</evidence>
<organism evidence="3 4">
    <name type="scientific">Alteribacillus bidgolensis</name>
    <dbReference type="NCBI Taxonomy" id="930129"/>
    <lineage>
        <taxon>Bacteria</taxon>
        <taxon>Bacillati</taxon>
        <taxon>Bacillota</taxon>
        <taxon>Bacilli</taxon>
        <taxon>Bacillales</taxon>
        <taxon>Bacillaceae</taxon>
        <taxon>Alteribacillus</taxon>
    </lineage>
</organism>
<dbReference type="EMBL" id="FNDU01000001">
    <property type="protein sequence ID" value="SDH54943.1"/>
    <property type="molecule type" value="Genomic_DNA"/>
</dbReference>
<feature type="domain" description="Peptidase M16 C-terminal" evidence="2">
    <location>
        <begin position="184"/>
        <end position="354"/>
    </location>
</feature>
<dbReference type="InterPro" id="IPR011249">
    <property type="entry name" value="Metalloenz_LuxS/M16"/>
</dbReference>